<keyword evidence="2" id="KW-1133">Transmembrane helix</keyword>
<gene>
    <name evidence="3" type="ORF">CDD82_4893</name>
</gene>
<dbReference type="CDD" id="cd12087">
    <property type="entry name" value="TM_EGFR-like"/>
    <property type="match status" value="1"/>
</dbReference>
<feature type="region of interest" description="Disordered" evidence="1">
    <location>
        <begin position="23"/>
        <end position="51"/>
    </location>
</feature>
<evidence type="ECO:0000313" key="4">
    <source>
        <dbReference type="Proteomes" id="UP000224854"/>
    </source>
</evidence>
<organism evidence="3 4">
    <name type="scientific">Ophiocordyceps australis</name>
    <dbReference type="NCBI Taxonomy" id="1399860"/>
    <lineage>
        <taxon>Eukaryota</taxon>
        <taxon>Fungi</taxon>
        <taxon>Dikarya</taxon>
        <taxon>Ascomycota</taxon>
        <taxon>Pezizomycotina</taxon>
        <taxon>Sordariomycetes</taxon>
        <taxon>Hypocreomycetidae</taxon>
        <taxon>Hypocreales</taxon>
        <taxon>Ophiocordycipitaceae</taxon>
        <taxon>Ophiocordyceps</taxon>
    </lineage>
</organism>
<keyword evidence="2" id="KW-0472">Membrane</keyword>
<evidence type="ECO:0000313" key="3">
    <source>
        <dbReference type="EMBL" id="PHH74535.1"/>
    </source>
</evidence>
<feature type="transmembrane region" description="Helical" evidence="2">
    <location>
        <begin position="58"/>
        <end position="82"/>
    </location>
</feature>
<reference evidence="3 4" key="1">
    <citation type="submission" date="2017-06" db="EMBL/GenBank/DDBJ databases">
        <title>Ant-infecting Ophiocordyceps genomes reveal a high diversity of potential behavioral manipulation genes and a possible major role for enterotoxins.</title>
        <authorList>
            <person name="De Bekker C."/>
            <person name="Evans H.C."/>
            <person name="Brachmann A."/>
            <person name="Hughes D.P."/>
        </authorList>
    </citation>
    <scope>NUCLEOTIDE SEQUENCE [LARGE SCALE GENOMIC DNA]</scope>
    <source>
        <strain evidence="3 4">1348a</strain>
    </source>
</reference>
<sequence length="141" mass="15678">MTYTDKSDFVHTETVRVGVNSKEEPSMTGNISLPTETANVSGKSSSDYTASPVPQKSWIAAIVVPIVLILAISLFISIFCLVRRRKRVKAAMDLDSEYFKPQLHSDCVPRREPEELDVSMPQRTALVEMEANEVPAHEAEV</sequence>
<comment type="caution">
    <text evidence="3">The sequence shown here is derived from an EMBL/GenBank/DDBJ whole genome shotgun (WGS) entry which is preliminary data.</text>
</comment>
<evidence type="ECO:0000256" key="1">
    <source>
        <dbReference type="SAM" id="MobiDB-lite"/>
    </source>
</evidence>
<feature type="compositionally biased region" description="Polar residues" evidence="1">
    <location>
        <begin position="27"/>
        <end position="51"/>
    </location>
</feature>
<proteinExistence type="predicted"/>
<dbReference type="OrthoDB" id="5414836at2759"/>
<dbReference type="AlphaFoldDB" id="A0A2C5YY89"/>
<protein>
    <submittedName>
        <fullName evidence="3">Uncharacterized protein</fullName>
    </submittedName>
</protein>
<evidence type="ECO:0000256" key="2">
    <source>
        <dbReference type="SAM" id="Phobius"/>
    </source>
</evidence>
<dbReference type="EMBL" id="NJEU01000425">
    <property type="protein sequence ID" value="PHH74535.1"/>
    <property type="molecule type" value="Genomic_DNA"/>
</dbReference>
<accession>A0A2C5YY89</accession>
<keyword evidence="2" id="KW-0812">Transmembrane</keyword>
<name>A0A2C5YY89_9HYPO</name>
<keyword evidence="4" id="KW-1185">Reference proteome</keyword>
<dbReference type="Proteomes" id="UP000224854">
    <property type="component" value="Unassembled WGS sequence"/>
</dbReference>